<evidence type="ECO:0000313" key="3">
    <source>
        <dbReference type="Proteomes" id="UP000320393"/>
    </source>
</evidence>
<dbReference type="Gene3D" id="3.40.50.10300">
    <property type="entry name" value="CoaB-like"/>
    <property type="match status" value="1"/>
</dbReference>
<comment type="caution">
    <text evidence="2">The sequence shown here is derived from an EMBL/GenBank/DDBJ whole genome shotgun (WGS) entry which is preliminary data.</text>
</comment>
<reference evidence="2 3" key="1">
    <citation type="journal article" date="2019" name="Nat. Microbiol.">
        <title>Mediterranean grassland soil C-N compound turnover is dependent on rainfall and depth, and is mediated by genomically divergent microorganisms.</title>
        <authorList>
            <person name="Diamond S."/>
            <person name="Andeer P.F."/>
            <person name="Li Z."/>
            <person name="Crits-Christoph A."/>
            <person name="Burstein D."/>
            <person name="Anantharaman K."/>
            <person name="Lane K.R."/>
            <person name="Thomas B.C."/>
            <person name="Pan C."/>
            <person name="Northen T.R."/>
            <person name="Banfield J.F."/>
        </authorList>
    </citation>
    <scope>NUCLEOTIDE SEQUENCE [LARGE SCALE GENOMIC DNA]</scope>
    <source>
        <strain evidence="2">NP_5</strain>
    </source>
</reference>
<evidence type="ECO:0000313" key="2">
    <source>
        <dbReference type="EMBL" id="TMJ07738.1"/>
    </source>
</evidence>
<name>A0A537LI97_9BACT</name>
<dbReference type="InterPro" id="IPR007085">
    <property type="entry name" value="DNA/pantothenate-metab_flavo_C"/>
</dbReference>
<gene>
    <name evidence="2" type="ORF">E6H02_10985</name>
</gene>
<feature type="domain" description="DNA/pantothenate metabolism flavoprotein C-terminal" evidence="1">
    <location>
        <begin position="11"/>
        <end position="161"/>
    </location>
</feature>
<evidence type="ECO:0000259" key="1">
    <source>
        <dbReference type="Pfam" id="PF04127"/>
    </source>
</evidence>
<dbReference type="SUPFAM" id="SSF102645">
    <property type="entry name" value="CoaB-like"/>
    <property type="match status" value="1"/>
</dbReference>
<dbReference type="AlphaFoldDB" id="A0A537LI97"/>
<protein>
    <recommendedName>
        <fullName evidence="1">DNA/pantothenate metabolism flavoprotein C-terminal domain-containing protein</fullName>
    </recommendedName>
</protein>
<sequence length="169" mass="18435">DTPAVRGGQRDHLRLLPVDTVSDLITVFKRELPTGYDAVVHAMAVLDFAPAEVREEKTNSDLSEWVVRLTPTPKAARLVKTLAPKTYFVGFKLEVGKGRDDLLEIARAWAVKNGAELVVANDLRDIERGTHIGYLVGTNGGVVGVAEGKEAIARALISHLSRRFAEARP</sequence>
<dbReference type="GO" id="GO:0003824">
    <property type="term" value="F:catalytic activity"/>
    <property type="evidence" value="ECO:0007669"/>
    <property type="project" value="UniProtKB-ARBA"/>
</dbReference>
<dbReference type="GO" id="GO:0015937">
    <property type="term" value="P:coenzyme A biosynthetic process"/>
    <property type="evidence" value="ECO:0007669"/>
    <property type="project" value="UniProtKB-ARBA"/>
</dbReference>
<accession>A0A537LI97</accession>
<feature type="non-terminal residue" evidence="2">
    <location>
        <position position="1"/>
    </location>
</feature>
<organism evidence="2 3">
    <name type="scientific">Candidatus Segetimicrobium genomatis</name>
    <dbReference type="NCBI Taxonomy" id="2569760"/>
    <lineage>
        <taxon>Bacteria</taxon>
        <taxon>Bacillati</taxon>
        <taxon>Candidatus Sysuimicrobiota</taxon>
        <taxon>Candidatus Sysuimicrobiia</taxon>
        <taxon>Candidatus Sysuimicrobiales</taxon>
        <taxon>Candidatus Segetimicrobiaceae</taxon>
        <taxon>Candidatus Segetimicrobium</taxon>
    </lineage>
</organism>
<proteinExistence type="predicted"/>
<dbReference type="InterPro" id="IPR035929">
    <property type="entry name" value="CoaB-like_sf"/>
</dbReference>
<dbReference type="Pfam" id="PF04127">
    <property type="entry name" value="DFP"/>
    <property type="match status" value="1"/>
</dbReference>
<dbReference type="Proteomes" id="UP000320393">
    <property type="component" value="Unassembled WGS sequence"/>
</dbReference>
<dbReference type="EMBL" id="VBAM01000454">
    <property type="protein sequence ID" value="TMJ07738.1"/>
    <property type="molecule type" value="Genomic_DNA"/>
</dbReference>